<dbReference type="eggNOG" id="COG0438">
    <property type="taxonomic scope" value="Bacteria"/>
</dbReference>
<dbReference type="SUPFAM" id="SSF53756">
    <property type="entry name" value="UDP-Glycosyltransferase/glycogen phosphorylase"/>
    <property type="match status" value="1"/>
</dbReference>
<keyword evidence="3" id="KW-1185">Reference proteome</keyword>
<proteinExistence type="predicted"/>
<dbReference type="Proteomes" id="UP000015531">
    <property type="component" value="Unassembled WGS sequence"/>
</dbReference>
<dbReference type="GO" id="GO:0016757">
    <property type="term" value="F:glycosyltransferase activity"/>
    <property type="evidence" value="ECO:0007669"/>
    <property type="project" value="InterPro"/>
</dbReference>
<dbReference type="PANTHER" id="PTHR46401:SF9">
    <property type="entry name" value="MANNOSYLTRANSFERASE A"/>
    <property type="match status" value="1"/>
</dbReference>
<reference evidence="2 3" key="1">
    <citation type="journal article" date="2013" name="Genome Announc.">
        <title>Draft Genome Sequence of Sphingobium lactosutens Strain DS20T, Isolated from a Hexachlorocyclohexane Dumpsite.</title>
        <authorList>
            <person name="Kumar R."/>
            <person name="Dwivedi V."/>
            <person name="Negi V."/>
            <person name="Khurana J.P."/>
            <person name="Lal R."/>
        </authorList>
    </citation>
    <scope>NUCLEOTIDE SEQUENCE [LARGE SCALE GENOMIC DNA]</scope>
    <source>
        <strain evidence="2 3">DS20</strain>
    </source>
</reference>
<dbReference type="RefSeq" id="WP_021226328.1">
    <property type="nucleotide sequence ID" value="NZ_ATDP01000091.1"/>
</dbReference>
<dbReference type="Pfam" id="PF00534">
    <property type="entry name" value="Glycos_transf_1"/>
    <property type="match status" value="1"/>
</dbReference>
<name>T0IRD5_9SPHN</name>
<dbReference type="OrthoDB" id="9790710at2"/>
<feature type="domain" description="Glycosyl transferase family 1" evidence="1">
    <location>
        <begin position="224"/>
        <end position="370"/>
    </location>
</feature>
<dbReference type="PANTHER" id="PTHR46401">
    <property type="entry name" value="GLYCOSYLTRANSFERASE WBBK-RELATED"/>
    <property type="match status" value="1"/>
</dbReference>
<dbReference type="CDD" id="cd03809">
    <property type="entry name" value="GT4_MtfB-like"/>
    <property type="match status" value="1"/>
</dbReference>
<evidence type="ECO:0000313" key="3">
    <source>
        <dbReference type="Proteomes" id="UP000015531"/>
    </source>
</evidence>
<organism evidence="2 3">
    <name type="scientific">Sphingobium lactosutens DS20</name>
    <dbReference type="NCBI Taxonomy" id="1331060"/>
    <lineage>
        <taxon>Bacteria</taxon>
        <taxon>Pseudomonadati</taxon>
        <taxon>Pseudomonadota</taxon>
        <taxon>Alphaproteobacteria</taxon>
        <taxon>Sphingomonadales</taxon>
        <taxon>Sphingomonadaceae</taxon>
        <taxon>Sphingobium</taxon>
    </lineage>
</organism>
<comment type="caution">
    <text evidence="2">The sequence shown here is derived from an EMBL/GenBank/DDBJ whole genome shotgun (WGS) entry which is preliminary data.</text>
</comment>
<gene>
    <name evidence="2" type="ORF">RLDS_13370</name>
</gene>
<protein>
    <recommendedName>
        <fullName evidence="1">Glycosyl transferase family 1 domain-containing protein</fullName>
    </recommendedName>
</protein>
<evidence type="ECO:0000259" key="1">
    <source>
        <dbReference type="Pfam" id="PF00534"/>
    </source>
</evidence>
<dbReference type="AlphaFoldDB" id="T0IRD5"/>
<evidence type="ECO:0000313" key="2">
    <source>
        <dbReference type="EMBL" id="EQB14385.1"/>
    </source>
</evidence>
<dbReference type="PATRIC" id="fig|1331060.3.peg.2547"/>
<accession>T0IRD5</accession>
<dbReference type="EMBL" id="ATDP01000091">
    <property type="protein sequence ID" value="EQB14385.1"/>
    <property type="molecule type" value="Genomic_DNA"/>
</dbReference>
<dbReference type="Gene3D" id="3.40.50.2000">
    <property type="entry name" value="Glycogen Phosphorylase B"/>
    <property type="match status" value="1"/>
</dbReference>
<sequence>MSWLKWLGSWQKPGASRPTQRRLLIDVSTIAQHDAGTGIQRVVRALWQRLIEADISDVDLVPVAATARRGYAVAHFDPGTQVFSLPARSAPLVWAGAGDLFLGLDLAAHRLIRHRRQIARWCRAGASINLIVYDLLPLQRPDWFPDSTARNFRGWIKLLMRYADRAICISGQVARDLNDMLQAAPAPVRERIEVHVMPLSGAIEHSSPTTGIDAKGTAALDRLQGQDMVLAVGTIEPRKGHDSLIAAMEHLWRTDPTAPYLVVVGRPGWRTEALQAHMRALAQREPRFLWLDNASDELLTALYMRASLVAVPSRGEGYGLPVAEALRQGRKVLARDLHVFRELERPGLYFFQDETPAALADRLVELLKAPDPDPYAGAGWDDSARALLRALKLVDERPVSRSS</sequence>
<dbReference type="InterPro" id="IPR001296">
    <property type="entry name" value="Glyco_trans_1"/>
</dbReference>